<dbReference type="GO" id="GO:0051307">
    <property type="term" value="P:meiotic chromosome separation"/>
    <property type="evidence" value="ECO:0007669"/>
    <property type="project" value="TreeGrafter"/>
</dbReference>
<organism evidence="1 2">
    <name type="scientific">Donacobius atricapilla</name>
    <dbReference type="NCBI Taxonomy" id="237420"/>
    <lineage>
        <taxon>Eukaryota</taxon>
        <taxon>Metazoa</taxon>
        <taxon>Chordata</taxon>
        <taxon>Craniata</taxon>
        <taxon>Vertebrata</taxon>
        <taxon>Euteleostomi</taxon>
        <taxon>Archelosauria</taxon>
        <taxon>Archosauria</taxon>
        <taxon>Dinosauria</taxon>
        <taxon>Saurischia</taxon>
        <taxon>Theropoda</taxon>
        <taxon>Coelurosauria</taxon>
        <taxon>Aves</taxon>
        <taxon>Neognathae</taxon>
        <taxon>Neoaves</taxon>
        <taxon>Telluraves</taxon>
        <taxon>Australaves</taxon>
        <taxon>Passeriformes</taxon>
        <taxon>Mimidae</taxon>
        <taxon>Donacobius</taxon>
    </lineage>
</organism>
<dbReference type="Pfam" id="PF03568">
    <property type="entry name" value="Separin_C"/>
    <property type="match status" value="1"/>
</dbReference>
<name>A0A851JL21_9PASS</name>
<dbReference type="GO" id="GO:0005737">
    <property type="term" value="C:cytoplasm"/>
    <property type="evidence" value="ECO:0007669"/>
    <property type="project" value="TreeGrafter"/>
</dbReference>
<reference evidence="1" key="1">
    <citation type="submission" date="2019-09" db="EMBL/GenBank/DDBJ databases">
        <title>Bird 10,000 Genomes (B10K) Project - Family phase.</title>
        <authorList>
            <person name="Zhang G."/>
        </authorList>
    </citation>
    <scope>NUCLEOTIDE SEQUENCE</scope>
    <source>
        <strain evidence="1">B10K-DU-001-63</strain>
        <tissue evidence="1">Muscle</tissue>
    </source>
</reference>
<dbReference type="EMBL" id="WBMY01013249">
    <property type="protein sequence ID" value="NXB78876.1"/>
    <property type="molecule type" value="Genomic_DNA"/>
</dbReference>
<dbReference type="GO" id="GO:0006508">
    <property type="term" value="P:proteolysis"/>
    <property type="evidence" value="ECO:0007669"/>
    <property type="project" value="InterPro"/>
</dbReference>
<dbReference type="InterPro" id="IPR005314">
    <property type="entry name" value="Peptidase_C50"/>
</dbReference>
<sequence>PGIEFPHSGCPAGVTVCQLCLVGASPGTLGDTLLLTRLERGAGPLSVRIATRHGQAPLSALLQELEQIQREQREANACTERRQWWERRSRLDLRMQSLIQSLDREVLGCWRGLLLPRDPRNPPLDEQELSQLLQELRECGWDGA</sequence>
<protein>
    <submittedName>
        <fullName evidence="1">ESPL1 protein</fullName>
    </submittedName>
</protein>
<feature type="non-terminal residue" evidence="1">
    <location>
        <position position="144"/>
    </location>
</feature>
<dbReference type="GO" id="GO:0004197">
    <property type="term" value="F:cysteine-type endopeptidase activity"/>
    <property type="evidence" value="ECO:0007669"/>
    <property type="project" value="InterPro"/>
</dbReference>
<proteinExistence type="predicted"/>
<feature type="non-terminal residue" evidence="1">
    <location>
        <position position="1"/>
    </location>
</feature>
<dbReference type="PANTHER" id="PTHR12792:SF0">
    <property type="entry name" value="SEPARIN"/>
    <property type="match status" value="1"/>
</dbReference>
<dbReference type="GO" id="GO:0005634">
    <property type="term" value="C:nucleus"/>
    <property type="evidence" value="ECO:0007669"/>
    <property type="project" value="InterPro"/>
</dbReference>
<evidence type="ECO:0000313" key="2">
    <source>
        <dbReference type="Proteomes" id="UP000660704"/>
    </source>
</evidence>
<comment type="caution">
    <text evidence="1">The sequence shown here is derived from an EMBL/GenBank/DDBJ whole genome shotgun (WGS) entry which is preliminary data.</text>
</comment>
<dbReference type="AlphaFoldDB" id="A0A851JL21"/>
<gene>
    <name evidence="1" type="primary">Espl1_0</name>
    <name evidence="1" type="ORF">DONATR_R14892</name>
</gene>
<dbReference type="GO" id="GO:0072686">
    <property type="term" value="C:mitotic spindle"/>
    <property type="evidence" value="ECO:0007669"/>
    <property type="project" value="TreeGrafter"/>
</dbReference>
<dbReference type="Proteomes" id="UP000660704">
    <property type="component" value="Unassembled WGS sequence"/>
</dbReference>
<keyword evidence="2" id="KW-1185">Reference proteome</keyword>
<dbReference type="GO" id="GO:0005813">
    <property type="term" value="C:centrosome"/>
    <property type="evidence" value="ECO:0007669"/>
    <property type="project" value="TreeGrafter"/>
</dbReference>
<dbReference type="PANTHER" id="PTHR12792">
    <property type="entry name" value="EXTRA SPINDLE POLES 1-RELATED"/>
    <property type="match status" value="1"/>
</dbReference>
<accession>A0A851JL21</accession>
<evidence type="ECO:0000313" key="1">
    <source>
        <dbReference type="EMBL" id="NXB78876.1"/>
    </source>
</evidence>